<dbReference type="AlphaFoldDB" id="A0A0E9T2G8"/>
<proteinExistence type="predicted"/>
<organism evidence="1">
    <name type="scientific">Anguilla anguilla</name>
    <name type="common">European freshwater eel</name>
    <name type="synonym">Muraena anguilla</name>
    <dbReference type="NCBI Taxonomy" id="7936"/>
    <lineage>
        <taxon>Eukaryota</taxon>
        <taxon>Metazoa</taxon>
        <taxon>Chordata</taxon>
        <taxon>Craniata</taxon>
        <taxon>Vertebrata</taxon>
        <taxon>Euteleostomi</taxon>
        <taxon>Actinopterygii</taxon>
        <taxon>Neopterygii</taxon>
        <taxon>Teleostei</taxon>
        <taxon>Anguilliformes</taxon>
        <taxon>Anguillidae</taxon>
        <taxon>Anguilla</taxon>
    </lineage>
</organism>
<sequence length="53" mass="5988">MPANKGDGRRERKFSSLCVLQHREPEVPNVGWDVSYQELFSTAVARAVQTPDN</sequence>
<accession>A0A0E9T2G8</accession>
<reference evidence="1" key="1">
    <citation type="submission" date="2014-11" db="EMBL/GenBank/DDBJ databases">
        <authorList>
            <person name="Amaro Gonzalez C."/>
        </authorList>
    </citation>
    <scope>NUCLEOTIDE SEQUENCE</scope>
</reference>
<evidence type="ECO:0000313" key="1">
    <source>
        <dbReference type="EMBL" id="JAH47801.1"/>
    </source>
</evidence>
<dbReference type="EMBL" id="GBXM01060776">
    <property type="protein sequence ID" value="JAH47801.1"/>
    <property type="molecule type" value="Transcribed_RNA"/>
</dbReference>
<protein>
    <submittedName>
        <fullName evidence="1">Uncharacterized protein</fullName>
    </submittedName>
</protein>
<name>A0A0E9T2G8_ANGAN</name>
<reference evidence="1" key="2">
    <citation type="journal article" date="2015" name="Fish Shellfish Immunol.">
        <title>Early steps in the European eel (Anguilla anguilla)-Vibrio vulnificus interaction in the gills: Role of the RtxA13 toxin.</title>
        <authorList>
            <person name="Callol A."/>
            <person name="Pajuelo D."/>
            <person name="Ebbesson L."/>
            <person name="Teles M."/>
            <person name="MacKenzie S."/>
            <person name="Amaro C."/>
        </authorList>
    </citation>
    <scope>NUCLEOTIDE SEQUENCE</scope>
</reference>